<feature type="coiled-coil region" evidence="2">
    <location>
        <begin position="436"/>
        <end position="463"/>
    </location>
</feature>
<dbReference type="SUPFAM" id="SSF56815">
    <property type="entry name" value="Sec1/munc18-like (SM) proteins"/>
    <property type="match status" value="1"/>
</dbReference>
<dbReference type="RefSeq" id="XP_067926474.1">
    <property type="nucleotide sequence ID" value="XM_068061547.1"/>
</dbReference>
<organism evidence="4 5">
    <name type="scientific">Cystoisospora suis</name>
    <dbReference type="NCBI Taxonomy" id="483139"/>
    <lineage>
        <taxon>Eukaryota</taxon>
        <taxon>Sar</taxon>
        <taxon>Alveolata</taxon>
        <taxon>Apicomplexa</taxon>
        <taxon>Conoidasida</taxon>
        <taxon>Coccidia</taxon>
        <taxon>Eucoccidiorida</taxon>
        <taxon>Eimeriorina</taxon>
        <taxon>Sarcocystidae</taxon>
        <taxon>Cystoisospora</taxon>
    </lineage>
</organism>
<dbReference type="InterPro" id="IPR043154">
    <property type="entry name" value="Sec-1-like_dom1"/>
</dbReference>
<dbReference type="Gene3D" id="1.25.40.60">
    <property type="match status" value="1"/>
</dbReference>
<dbReference type="PIRSF" id="PIRSF005715">
    <property type="entry name" value="VPS45_Sec1"/>
    <property type="match status" value="1"/>
</dbReference>
<feature type="compositionally biased region" description="Gly residues" evidence="3">
    <location>
        <begin position="100"/>
        <end position="124"/>
    </location>
</feature>
<keyword evidence="2" id="KW-0175">Coiled coil</keyword>
<comment type="similarity">
    <text evidence="1">Belongs to the STXBP/unc-18/SEC1 family.</text>
</comment>
<dbReference type="AlphaFoldDB" id="A0A2C6LCS0"/>
<reference evidence="4 5" key="1">
    <citation type="journal article" date="2017" name="Int. J. Parasitol.">
        <title>The genome of the protozoan parasite Cystoisospora suis and a reverse vaccinology approach to identify vaccine candidates.</title>
        <authorList>
            <person name="Palmieri N."/>
            <person name="Shrestha A."/>
            <person name="Ruttkowski B."/>
            <person name="Beck T."/>
            <person name="Vogl C."/>
            <person name="Tomley F."/>
            <person name="Blake D.P."/>
            <person name="Joachim A."/>
        </authorList>
    </citation>
    <scope>NUCLEOTIDE SEQUENCE [LARGE SCALE GENOMIC DNA]</scope>
    <source>
        <strain evidence="4 5">Wien I</strain>
    </source>
</reference>
<gene>
    <name evidence="4" type="ORF">CSUI_001341</name>
</gene>
<dbReference type="Pfam" id="PF00995">
    <property type="entry name" value="Sec1"/>
    <property type="match status" value="1"/>
</dbReference>
<dbReference type="PANTHER" id="PTHR11679">
    <property type="entry name" value="VESICLE PROTEIN SORTING-ASSOCIATED"/>
    <property type="match status" value="1"/>
</dbReference>
<evidence type="ECO:0000313" key="5">
    <source>
        <dbReference type="Proteomes" id="UP000221165"/>
    </source>
</evidence>
<dbReference type="Gene3D" id="3.40.50.1910">
    <property type="match status" value="1"/>
</dbReference>
<dbReference type="InterPro" id="IPR001619">
    <property type="entry name" value="Sec1-like"/>
</dbReference>
<evidence type="ECO:0000256" key="3">
    <source>
        <dbReference type="SAM" id="MobiDB-lite"/>
    </source>
</evidence>
<proteinExistence type="inferred from homology"/>
<dbReference type="InterPro" id="IPR036045">
    <property type="entry name" value="Sec1-like_sf"/>
</dbReference>
<evidence type="ECO:0000256" key="1">
    <source>
        <dbReference type="ARBA" id="ARBA00009884"/>
    </source>
</evidence>
<sequence length="707" mass="77835">MACTDLVGLVVQHLRALLEAVPGTKVLLLDQETTAIVSTALSQSDILQKEVFLVDRIDASLPQGRFEHINCVCFLRPTSENLLLLLQLIHQQSPPRRNGKGAGRGSAGGGPGGVASIEMGGGGKASSIRGGTGDLLRDPTKKEPQKPTAQFKELHIFFSAPITREPQLLRRLAKQDEAEKIVQVQEIYVDFCVLSPHVFTLNIPAVAPLQQQELSLWTPYEESVFQRMIDGVFSCIALFKIFPTLRFQASSALCKRLAAALQVRIGENLDLLERVGRGGGPENGAKSGGGGTASKNRLEIIIVDRREDPVTPLLNQWTYRAMLHELIGIKNNRVDLRRVSAGASAKEGEEQQYVMSPMQDKFYRDHLDSNFGDLGLAVQQYVRDYQAKTESTRGAQGLESLEDMQRFMDSYPEIRKLSGNVSKHVAVIHALSQLVNERMLLEVSSLEQEIACKEAKNEHFNQVSDFLQNNRVSSMDKLRLVLLFSLRYEGDPRIQTLKEGLRAAGIEDEEIKLLQAITQYAGRETRDTDLFSNKNFFAVAKNSIQRGLKGTSNVYTQHKSLLWYTVESLIKGRLSVEKYPVLCAQKMDYMTGSGGAHQPATSSQATTREKPQTVVVFMVGGATFEEARDMTELSKQSGCRIILGGSCFHNSRSFLADVSQIIKGHTLLSGSVPSLPGGGMVWGTSAKSPGVTAGAECQTELVDVRTR</sequence>
<feature type="region of interest" description="Disordered" evidence="3">
    <location>
        <begin position="93"/>
        <end position="147"/>
    </location>
</feature>
<dbReference type="EMBL" id="MIGC01000536">
    <property type="protein sequence ID" value="PHJ24802.1"/>
    <property type="molecule type" value="Genomic_DNA"/>
</dbReference>
<dbReference type="Gene3D" id="3.40.50.2060">
    <property type="match status" value="1"/>
</dbReference>
<name>A0A2C6LCS0_9APIC</name>
<feature type="compositionally biased region" description="Basic and acidic residues" evidence="3">
    <location>
        <begin position="135"/>
        <end position="145"/>
    </location>
</feature>
<dbReference type="VEuPathDB" id="ToxoDB:CSUI_001341"/>
<dbReference type="GO" id="GO:0016192">
    <property type="term" value="P:vesicle-mediated transport"/>
    <property type="evidence" value="ECO:0007669"/>
    <property type="project" value="InterPro"/>
</dbReference>
<evidence type="ECO:0000313" key="4">
    <source>
        <dbReference type="EMBL" id="PHJ24802.1"/>
    </source>
</evidence>
<keyword evidence="5" id="KW-1185">Reference proteome</keyword>
<dbReference type="GeneID" id="94424758"/>
<dbReference type="InterPro" id="IPR043127">
    <property type="entry name" value="Sec-1-like_dom3a"/>
</dbReference>
<dbReference type="Proteomes" id="UP000221165">
    <property type="component" value="Unassembled WGS sequence"/>
</dbReference>
<comment type="caution">
    <text evidence="4">The sequence shown here is derived from an EMBL/GenBank/DDBJ whole genome shotgun (WGS) entry which is preliminary data.</text>
</comment>
<dbReference type="Gene3D" id="3.90.830.10">
    <property type="entry name" value="Syntaxin Binding Protein 1, Chain A, domain 2"/>
    <property type="match status" value="1"/>
</dbReference>
<accession>A0A2C6LCS0</accession>
<evidence type="ECO:0000256" key="2">
    <source>
        <dbReference type="SAM" id="Coils"/>
    </source>
</evidence>
<dbReference type="InterPro" id="IPR027482">
    <property type="entry name" value="Sec1-like_dom2"/>
</dbReference>
<dbReference type="OrthoDB" id="10266265at2759"/>
<protein>
    <submittedName>
        <fullName evidence="4">Sec1 family protein</fullName>
    </submittedName>
</protein>